<feature type="transmembrane region" description="Helical" evidence="1">
    <location>
        <begin position="239"/>
        <end position="261"/>
    </location>
</feature>
<dbReference type="PANTHER" id="PTHR36840:SF1">
    <property type="entry name" value="BLL5714 PROTEIN"/>
    <property type="match status" value="1"/>
</dbReference>
<keyword evidence="3" id="KW-1185">Reference proteome</keyword>
<feature type="transmembrane region" description="Helical" evidence="1">
    <location>
        <begin position="213"/>
        <end position="233"/>
    </location>
</feature>
<dbReference type="OrthoDB" id="5520804at2"/>
<organism evidence="2 3">
    <name type="scientific">Paenirhodobacter enshiensis</name>
    <dbReference type="NCBI Taxonomy" id="1105367"/>
    <lineage>
        <taxon>Bacteria</taxon>
        <taxon>Pseudomonadati</taxon>
        <taxon>Pseudomonadota</taxon>
        <taxon>Alphaproteobacteria</taxon>
        <taxon>Rhodobacterales</taxon>
        <taxon>Rhodobacter group</taxon>
        <taxon>Paenirhodobacter</taxon>
    </lineage>
</organism>
<protein>
    <submittedName>
        <fullName evidence="2">Low temperature requirement protein A</fullName>
    </submittedName>
</protein>
<reference evidence="2 3" key="1">
    <citation type="submission" date="2014-03" db="EMBL/GenBank/DDBJ databases">
        <title>Genome of Paenirhodobacter enshiensis DW2-9.</title>
        <authorList>
            <person name="Wang D."/>
            <person name="Wang G."/>
        </authorList>
    </citation>
    <scope>NUCLEOTIDE SEQUENCE [LARGE SCALE GENOMIC DNA]</scope>
    <source>
        <strain evidence="2 3">DW2-9</strain>
    </source>
</reference>
<sequence>MPRLLSRLVPPRALRDLSPDQTPRVTTMELFFDLVYVFTIVQLSHYLLDHASGLGALEFATLFAAVWWAWNYTAWAANWLDPDHPGGRVLMIVLMGCALVMAVAAPQAFAQRAGLFALAYVAMALIRAGYMALVFRGQAMGRNYAQLGGWSAISGLFWIAGALVPDMRLTLWVLAVLIDYAAPYIGFWLPGLGATPMASWPLKGLHLFERNQLIFIIALGESILLLGGYLVGHEIHPDTALAATVGFLLIVTIWWVCFVDLSGPGEHRFAHETDHASLARAGLAYAHGIAVCGAIVTAVAIEMIVAHPHDPAHAETAVVAFSGPSLFLFGCTIFHRVIAGRLRVLYPVAVAALAVWAGGALTLHLSGLALGAGILAIMIAMAALGHRRAG</sequence>
<evidence type="ECO:0000313" key="2">
    <source>
        <dbReference type="EMBL" id="KFI26876.1"/>
    </source>
</evidence>
<dbReference type="RefSeq" id="WP_036637092.1">
    <property type="nucleotide sequence ID" value="NZ_JFZB01000012.1"/>
</dbReference>
<feature type="transmembrane region" description="Helical" evidence="1">
    <location>
        <begin position="54"/>
        <end position="77"/>
    </location>
</feature>
<keyword evidence="1" id="KW-1133">Transmembrane helix</keyword>
<evidence type="ECO:0000313" key="3">
    <source>
        <dbReference type="Proteomes" id="UP000028824"/>
    </source>
</evidence>
<feature type="transmembrane region" description="Helical" evidence="1">
    <location>
        <begin position="147"/>
        <end position="165"/>
    </location>
</feature>
<dbReference type="Proteomes" id="UP000028824">
    <property type="component" value="Unassembled WGS sequence"/>
</dbReference>
<name>A0A086XXX6_9RHOB</name>
<feature type="transmembrane region" description="Helical" evidence="1">
    <location>
        <begin position="171"/>
        <end position="192"/>
    </location>
</feature>
<feature type="transmembrane region" description="Helical" evidence="1">
    <location>
        <begin position="282"/>
        <end position="305"/>
    </location>
</feature>
<feature type="transmembrane region" description="Helical" evidence="1">
    <location>
        <begin position="30"/>
        <end position="48"/>
    </location>
</feature>
<gene>
    <name evidence="2" type="ORF">CG50_01025</name>
</gene>
<dbReference type="EMBL" id="JFZB01000012">
    <property type="protein sequence ID" value="KFI26876.1"/>
    <property type="molecule type" value="Genomic_DNA"/>
</dbReference>
<dbReference type="Pfam" id="PF06772">
    <property type="entry name" value="LtrA"/>
    <property type="match status" value="1"/>
</dbReference>
<dbReference type="AlphaFoldDB" id="A0A086XXX6"/>
<evidence type="ECO:0000256" key="1">
    <source>
        <dbReference type="SAM" id="Phobius"/>
    </source>
</evidence>
<feature type="transmembrane region" description="Helical" evidence="1">
    <location>
        <begin position="367"/>
        <end position="385"/>
    </location>
</feature>
<comment type="caution">
    <text evidence="2">The sequence shown here is derived from an EMBL/GenBank/DDBJ whole genome shotgun (WGS) entry which is preliminary data.</text>
</comment>
<dbReference type="PANTHER" id="PTHR36840">
    <property type="entry name" value="BLL5714 PROTEIN"/>
    <property type="match status" value="1"/>
</dbReference>
<feature type="transmembrane region" description="Helical" evidence="1">
    <location>
        <begin position="89"/>
        <end position="109"/>
    </location>
</feature>
<proteinExistence type="predicted"/>
<accession>A0A086XXX6</accession>
<keyword evidence="1" id="KW-0472">Membrane</keyword>
<keyword evidence="1" id="KW-0812">Transmembrane</keyword>
<dbReference type="STRING" id="1105367.CG50_01025"/>
<dbReference type="eggNOG" id="COG4292">
    <property type="taxonomic scope" value="Bacteria"/>
</dbReference>
<feature type="transmembrane region" description="Helical" evidence="1">
    <location>
        <begin position="115"/>
        <end position="135"/>
    </location>
</feature>
<dbReference type="InterPro" id="IPR010640">
    <property type="entry name" value="Low_temperature_requirement_A"/>
</dbReference>
<feature type="transmembrane region" description="Helical" evidence="1">
    <location>
        <begin position="317"/>
        <end position="337"/>
    </location>
</feature>